<reference evidence="2" key="1">
    <citation type="submission" date="2016-10" db="EMBL/GenBank/DDBJ databases">
        <authorList>
            <person name="Varghese N."/>
            <person name="Submissions S."/>
        </authorList>
    </citation>
    <scope>NUCLEOTIDE SEQUENCE [LARGE SCALE GENOMIC DNA]</scope>
    <source>
        <strain evidence="2">IBRC-M 10403</strain>
    </source>
</reference>
<organism evidence="1 2">
    <name type="scientific">Actinokineospora iranica</name>
    <dbReference type="NCBI Taxonomy" id="1271860"/>
    <lineage>
        <taxon>Bacteria</taxon>
        <taxon>Bacillati</taxon>
        <taxon>Actinomycetota</taxon>
        <taxon>Actinomycetes</taxon>
        <taxon>Pseudonocardiales</taxon>
        <taxon>Pseudonocardiaceae</taxon>
        <taxon>Actinokineospora</taxon>
    </lineage>
</organism>
<protein>
    <submittedName>
        <fullName evidence="1">Uncharacterized protein</fullName>
    </submittedName>
</protein>
<proteinExistence type="predicted"/>
<accession>A0A1G6PJE7</accession>
<evidence type="ECO:0000313" key="1">
    <source>
        <dbReference type="EMBL" id="SDC80283.1"/>
    </source>
</evidence>
<keyword evidence="2" id="KW-1185">Reference proteome</keyword>
<sequence>MHTEAENGARMFHVKPTAFVADWTGTGRCADR</sequence>
<gene>
    <name evidence="1" type="ORF">SAMN05216174_104330</name>
</gene>
<evidence type="ECO:0000313" key="2">
    <source>
        <dbReference type="Proteomes" id="UP000199501"/>
    </source>
</evidence>
<dbReference type="Proteomes" id="UP000199501">
    <property type="component" value="Unassembled WGS sequence"/>
</dbReference>
<dbReference type="EMBL" id="FMZZ01000004">
    <property type="protein sequence ID" value="SDC80283.1"/>
    <property type="molecule type" value="Genomic_DNA"/>
</dbReference>
<name>A0A1G6PJE7_9PSEU</name>
<dbReference type="AlphaFoldDB" id="A0A1G6PJE7"/>